<evidence type="ECO:0000259" key="8">
    <source>
        <dbReference type="PROSITE" id="PS50893"/>
    </source>
</evidence>
<evidence type="ECO:0000256" key="5">
    <source>
        <dbReference type="ARBA" id="ARBA00022741"/>
    </source>
</evidence>
<accession>A0A7Y0EHW4</accession>
<dbReference type="Gene3D" id="3.40.50.300">
    <property type="entry name" value="P-loop containing nucleotide triphosphate hydrolases"/>
    <property type="match status" value="1"/>
</dbReference>
<evidence type="ECO:0000256" key="3">
    <source>
        <dbReference type="ARBA" id="ARBA00022448"/>
    </source>
</evidence>
<dbReference type="Pfam" id="PF08352">
    <property type="entry name" value="oligo_HPY"/>
    <property type="match status" value="1"/>
</dbReference>
<keyword evidence="7" id="KW-0472">Membrane</keyword>
<dbReference type="SUPFAM" id="SSF52540">
    <property type="entry name" value="P-loop containing nucleoside triphosphate hydrolases"/>
    <property type="match status" value="1"/>
</dbReference>
<keyword evidence="10" id="KW-1185">Reference proteome</keyword>
<dbReference type="CDD" id="cd03257">
    <property type="entry name" value="ABC_NikE_OppD_transporters"/>
    <property type="match status" value="1"/>
</dbReference>
<evidence type="ECO:0000256" key="1">
    <source>
        <dbReference type="ARBA" id="ARBA00004202"/>
    </source>
</evidence>
<dbReference type="GO" id="GO:0005524">
    <property type="term" value="F:ATP binding"/>
    <property type="evidence" value="ECO:0007669"/>
    <property type="project" value="UniProtKB-KW"/>
</dbReference>
<dbReference type="PROSITE" id="PS50893">
    <property type="entry name" value="ABC_TRANSPORTER_2"/>
    <property type="match status" value="1"/>
</dbReference>
<dbReference type="GO" id="GO:0016887">
    <property type="term" value="F:ATP hydrolysis activity"/>
    <property type="evidence" value="ECO:0007669"/>
    <property type="project" value="InterPro"/>
</dbReference>
<evidence type="ECO:0000256" key="2">
    <source>
        <dbReference type="ARBA" id="ARBA00005417"/>
    </source>
</evidence>
<feature type="domain" description="ABC transporter" evidence="8">
    <location>
        <begin position="5"/>
        <end position="257"/>
    </location>
</feature>
<evidence type="ECO:0000313" key="9">
    <source>
        <dbReference type="EMBL" id="NMM63776.1"/>
    </source>
</evidence>
<dbReference type="Pfam" id="PF00005">
    <property type="entry name" value="ABC_tran"/>
    <property type="match status" value="1"/>
</dbReference>
<dbReference type="AlphaFoldDB" id="A0A7Y0EHW4"/>
<comment type="caution">
    <text evidence="9">The sequence shown here is derived from an EMBL/GenBank/DDBJ whole genome shotgun (WGS) entry which is preliminary data.</text>
</comment>
<dbReference type="PROSITE" id="PS00211">
    <property type="entry name" value="ABC_TRANSPORTER_1"/>
    <property type="match status" value="1"/>
</dbReference>
<proteinExistence type="inferred from homology"/>
<dbReference type="FunFam" id="3.40.50.300:FF:000016">
    <property type="entry name" value="Oligopeptide ABC transporter ATP-binding component"/>
    <property type="match status" value="1"/>
</dbReference>
<dbReference type="GO" id="GO:0005886">
    <property type="term" value="C:plasma membrane"/>
    <property type="evidence" value="ECO:0007669"/>
    <property type="project" value="UniProtKB-SubCell"/>
</dbReference>
<evidence type="ECO:0000256" key="4">
    <source>
        <dbReference type="ARBA" id="ARBA00022475"/>
    </source>
</evidence>
<dbReference type="PANTHER" id="PTHR43297:SF2">
    <property type="entry name" value="DIPEPTIDE TRANSPORT ATP-BINDING PROTEIN DPPD"/>
    <property type="match status" value="1"/>
</dbReference>
<keyword evidence="4" id="KW-1003">Cell membrane</keyword>
<dbReference type="InterPro" id="IPR017871">
    <property type="entry name" value="ABC_transporter-like_CS"/>
</dbReference>
<dbReference type="PANTHER" id="PTHR43297">
    <property type="entry name" value="OLIGOPEPTIDE TRANSPORT ATP-BINDING PROTEIN APPD"/>
    <property type="match status" value="1"/>
</dbReference>
<dbReference type="NCBIfam" id="TIGR01727">
    <property type="entry name" value="oligo_HPY"/>
    <property type="match status" value="1"/>
</dbReference>
<organism evidence="9 10">
    <name type="scientific">Clostridium muellerianum</name>
    <dbReference type="NCBI Taxonomy" id="2716538"/>
    <lineage>
        <taxon>Bacteria</taxon>
        <taxon>Bacillati</taxon>
        <taxon>Bacillota</taxon>
        <taxon>Clostridia</taxon>
        <taxon>Eubacteriales</taxon>
        <taxon>Clostridiaceae</taxon>
        <taxon>Clostridium</taxon>
    </lineage>
</organism>
<dbReference type="InterPro" id="IPR013563">
    <property type="entry name" value="Oligopep_ABC_C"/>
</dbReference>
<comment type="subcellular location">
    <subcellularLocation>
        <location evidence="1">Cell membrane</location>
        <topology evidence="1">Peripheral membrane protein</topology>
    </subcellularLocation>
</comment>
<dbReference type="EMBL" id="JABBNI010000025">
    <property type="protein sequence ID" value="NMM63776.1"/>
    <property type="molecule type" value="Genomic_DNA"/>
</dbReference>
<gene>
    <name evidence="9" type="ORF">HBE96_14055</name>
</gene>
<dbReference type="InterPro" id="IPR027417">
    <property type="entry name" value="P-loop_NTPase"/>
</dbReference>
<evidence type="ECO:0000256" key="6">
    <source>
        <dbReference type="ARBA" id="ARBA00022840"/>
    </source>
</evidence>
<comment type="similarity">
    <text evidence="2">Belongs to the ABC transporter superfamily.</text>
</comment>
<keyword evidence="3" id="KW-0813">Transport</keyword>
<protein>
    <submittedName>
        <fullName evidence="9">ABC transporter ATP-binding protein</fullName>
    </submittedName>
</protein>
<reference evidence="9 10" key="1">
    <citation type="submission" date="2020-04" db="EMBL/GenBank/DDBJ databases">
        <authorList>
            <person name="Doyle D.A."/>
        </authorList>
    </citation>
    <scope>NUCLEOTIDE SEQUENCE [LARGE SCALE GENOMIC DNA]</scope>
    <source>
        <strain evidence="9 10">P21</strain>
    </source>
</reference>
<dbReference type="Proteomes" id="UP000537131">
    <property type="component" value="Unassembled WGS sequence"/>
</dbReference>
<keyword evidence="5" id="KW-0547">Nucleotide-binding</keyword>
<name>A0A7Y0EHW4_9CLOT</name>
<keyword evidence="6 9" id="KW-0067">ATP-binding</keyword>
<dbReference type="SMART" id="SM00382">
    <property type="entry name" value="AAA"/>
    <property type="match status" value="1"/>
</dbReference>
<dbReference type="InterPro" id="IPR050388">
    <property type="entry name" value="ABC_Ni/Peptide_Import"/>
</dbReference>
<evidence type="ECO:0000256" key="7">
    <source>
        <dbReference type="ARBA" id="ARBA00023136"/>
    </source>
</evidence>
<dbReference type="InterPro" id="IPR003439">
    <property type="entry name" value="ABC_transporter-like_ATP-bd"/>
</dbReference>
<dbReference type="InterPro" id="IPR003593">
    <property type="entry name" value="AAA+_ATPase"/>
</dbReference>
<evidence type="ECO:0000313" key="10">
    <source>
        <dbReference type="Proteomes" id="UP000537131"/>
    </source>
</evidence>
<reference evidence="9 10" key="2">
    <citation type="submission" date="2020-06" db="EMBL/GenBank/DDBJ databases">
        <title>Complete Genome Sequence of Clostridium muelleri sp. nov. P21T, an Acid-Alcohol Producing Acetogen Isolated from Old Hay.</title>
        <authorList>
            <person name="Duncan K.E."/>
            <person name="Tanner R.S."/>
        </authorList>
    </citation>
    <scope>NUCLEOTIDE SEQUENCE [LARGE SCALE GENOMIC DNA]</scope>
    <source>
        <strain evidence="9 10">P21</strain>
    </source>
</reference>
<dbReference type="GO" id="GO:0015833">
    <property type="term" value="P:peptide transport"/>
    <property type="evidence" value="ECO:0007669"/>
    <property type="project" value="InterPro"/>
</dbReference>
<dbReference type="RefSeq" id="WP_169298358.1">
    <property type="nucleotide sequence ID" value="NZ_JABBNI010000025.1"/>
</dbReference>
<sequence>MERVLDVKNLRVSYHTYAGEVQSVRGVDFHLNKGETLAVVGESGCGKTVTAKSLMKLIQTPPGEIKEGSEILLNGKNVLNMSKEELRKMRGEEISMIFQDPMTSLNPTAKIGSQIAESLIIHRGMKKAEALKEAEKMLKVVNIPNAEKRVNQYPHEFSGGMRQRAMIAIALACNPKILIADEPTTALDVTIQAQIIDLIKELQQKYGTAVLMITHDLGVVADIAHRIQVMYAGKIIERGLTAEIFYNGKHPYTWALLQSVPRLDTAHKDKLYSIQGTPPDLLKPPVGCAFASRCKYCMNICKEELPPYTKISDTHEVACWLQDPDAPKVENQLSTSREAE</sequence>